<comment type="subcellular location">
    <subcellularLocation>
        <location evidence="1">Cell envelope</location>
    </subcellularLocation>
</comment>
<comment type="caution">
    <text evidence="6">The sequence shown here is derived from an EMBL/GenBank/DDBJ whole genome shotgun (WGS) entry which is preliminary data.</text>
</comment>
<dbReference type="RefSeq" id="WP_160959722.1">
    <property type="nucleotide sequence ID" value="NZ_WVUD01000008.1"/>
</dbReference>
<evidence type="ECO:0000313" key="7">
    <source>
        <dbReference type="Proteomes" id="UP000482487"/>
    </source>
</evidence>
<proteinExistence type="predicted"/>
<dbReference type="PANTHER" id="PTHR32347:SF14">
    <property type="entry name" value="EFFLUX SYSTEM COMPONENT YKNX-RELATED"/>
    <property type="match status" value="1"/>
</dbReference>
<name>A0A7C9ITU1_9BACT</name>
<evidence type="ECO:0000259" key="4">
    <source>
        <dbReference type="Pfam" id="PF25917"/>
    </source>
</evidence>
<sequence>MRTIKWLFLLLLLAGGGLYAAKIYLKKPDPPKVITTAEVTTGDVRKVLEATGIIKAQVGAIVKIGARATGTIKEMHVKVGDVVKKDQLIAVIDSRELRSQLDEAEAKLARANAELSQVEAVYPRRIAEAMAELHLSQAKAEYTASSLKRQSELFQKELVARDVLDAARRDSLVSQNEVLARQASLVRVQTEFEKEAIKAQKFKEEAQAVIDTVNTKISYTHIVSPIDGVVAFVTSQAGETVVAGLQVANLITVLDPSRLEMWIYVDETDVGQVRPGLPVEFRMDSYPGTTFKGSVDQIYPQPEIRDNIVYYQALVRLDPVESAKLRPEMTTQCQIVIQEKKGVLVIPNAALKWIGDRQVVFAVTDGGGVREVQPKLGLEGLNETEILDGLGAGEKVATQIVLPGLVAPTANIPKANRPGAR</sequence>
<keyword evidence="2 3" id="KW-0175">Coiled coil</keyword>
<dbReference type="OrthoDB" id="9784484at2"/>
<evidence type="ECO:0000313" key="6">
    <source>
        <dbReference type="EMBL" id="MYL82820.1"/>
    </source>
</evidence>
<dbReference type="EMBL" id="WVUD01000008">
    <property type="protein sequence ID" value="MYL82820.1"/>
    <property type="molecule type" value="Genomic_DNA"/>
</dbReference>
<dbReference type="Gene3D" id="2.40.50.100">
    <property type="match status" value="1"/>
</dbReference>
<feature type="domain" description="CusB-like beta-barrel" evidence="5">
    <location>
        <begin position="264"/>
        <end position="335"/>
    </location>
</feature>
<dbReference type="Pfam" id="PF25917">
    <property type="entry name" value="BSH_RND"/>
    <property type="match status" value="1"/>
</dbReference>
<dbReference type="Pfam" id="PF25954">
    <property type="entry name" value="Beta-barrel_RND_2"/>
    <property type="match status" value="1"/>
</dbReference>
<dbReference type="Gene3D" id="2.40.30.170">
    <property type="match status" value="1"/>
</dbReference>
<dbReference type="PANTHER" id="PTHR32347">
    <property type="entry name" value="EFFLUX SYSTEM COMPONENT YKNX-RELATED"/>
    <property type="match status" value="1"/>
</dbReference>
<feature type="domain" description="Multidrug resistance protein MdtA-like barrel-sandwich hybrid" evidence="4">
    <location>
        <begin position="61"/>
        <end position="251"/>
    </location>
</feature>
<evidence type="ECO:0000256" key="2">
    <source>
        <dbReference type="ARBA" id="ARBA00023054"/>
    </source>
</evidence>
<organism evidence="6 7">
    <name type="scientific">Solidesulfovibrio aerotolerans</name>
    <dbReference type="NCBI Taxonomy" id="295255"/>
    <lineage>
        <taxon>Bacteria</taxon>
        <taxon>Pseudomonadati</taxon>
        <taxon>Thermodesulfobacteriota</taxon>
        <taxon>Desulfovibrionia</taxon>
        <taxon>Desulfovibrionales</taxon>
        <taxon>Desulfovibrionaceae</taxon>
        <taxon>Solidesulfovibrio</taxon>
    </lineage>
</organism>
<dbReference type="InterPro" id="IPR050465">
    <property type="entry name" value="UPF0194_transport"/>
</dbReference>
<dbReference type="SUPFAM" id="SSF111369">
    <property type="entry name" value="HlyD-like secretion proteins"/>
    <property type="match status" value="2"/>
</dbReference>
<dbReference type="Proteomes" id="UP000482487">
    <property type="component" value="Unassembled WGS sequence"/>
</dbReference>
<gene>
    <name evidence="6" type="ORF">GTA51_06680</name>
</gene>
<dbReference type="GO" id="GO:0030313">
    <property type="term" value="C:cell envelope"/>
    <property type="evidence" value="ECO:0007669"/>
    <property type="project" value="UniProtKB-SubCell"/>
</dbReference>
<evidence type="ECO:0000259" key="5">
    <source>
        <dbReference type="Pfam" id="PF25954"/>
    </source>
</evidence>
<evidence type="ECO:0000256" key="3">
    <source>
        <dbReference type="SAM" id="Coils"/>
    </source>
</evidence>
<dbReference type="Gene3D" id="2.40.420.20">
    <property type="match status" value="1"/>
</dbReference>
<dbReference type="InterPro" id="IPR058625">
    <property type="entry name" value="MdtA-like_BSH"/>
</dbReference>
<accession>A0A7C9ITU1</accession>
<protein>
    <submittedName>
        <fullName evidence="6">HlyD family efflux transporter periplasmic adaptor subunit</fullName>
    </submittedName>
</protein>
<dbReference type="InterPro" id="IPR058792">
    <property type="entry name" value="Beta-barrel_RND_2"/>
</dbReference>
<dbReference type="AlphaFoldDB" id="A0A7C9ITU1"/>
<evidence type="ECO:0000256" key="1">
    <source>
        <dbReference type="ARBA" id="ARBA00004196"/>
    </source>
</evidence>
<dbReference type="Gene3D" id="1.10.287.470">
    <property type="entry name" value="Helix hairpin bin"/>
    <property type="match status" value="1"/>
</dbReference>
<reference evidence="6 7" key="1">
    <citation type="submission" date="2020-01" db="EMBL/GenBank/DDBJ databases">
        <title>Genome sequence of Desulfovibrio aerotolerans DSM 16695(T).</title>
        <authorList>
            <person name="Karnachuk O."/>
            <person name="Avakyan M."/>
            <person name="Mardanov A."/>
            <person name="Kadnikov V."/>
            <person name="Ravin N."/>
        </authorList>
    </citation>
    <scope>NUCLEOTIDE SEQUENCE [LARGE SCALE GENOMIC DNA]</scope>
    <source>
        <strain evidence="6 7">DSM 16695</strain>
    </source>
</reference>
<keyword evidence="7" id="KW-1185">Reference proteome</keyword>
<feature type="coiled-coil region" evidence="3">
    <location>
        <begin position="94"/>
        <end position="121"/>
    </location>
</feature>